<dbReference type="Pfam" id="PF01966">
    <property type="entry name" value="HD"/>
    <property type="match status" value="1"/>
</dbReference>
<name>W7E9R2_BIPV3</name>
<protein>
    <recommendedName>
        <fullName evidence="1">HD domain-containing protein</fullName>
    </recommendedName>
</protein>
<dbReference type="PANTHER" id="PTHR35569">
    <property type="entry name" value="CYANAMIDE HYDRATASE DDI2-RELATED"/>
    <property type="match status" value="1"/>
</dbReference>
<accession>W7E9R2</accession>
<reference evidence="2 3" key="1">
    <citation type="journal article" date="2013" name="PLoS Genet.">
        <title>Comparative genome structure, secondary metabolite, and effector coding capacity across Cochliobolus pathogens.</title>
        <authorList>
            <person name="Condon B.J."/>
            <person name="Leng Y."/>
            <person name="Wu D."/>
            <person name="Bushley K.E."/>
            <person name="Ohm R.A."/>
            <person name="Otillar R."/>
            <person name="Martin J."/>
            <person name="Schackwitz W."/>
            <person name="Grimwood J."/>
            <person name="MohdZainudin N."/>
            <person name="Xue C."/>
            <person name="Wang R."/>
            <person name="Manning V.A."/>
            <person name="Dhillon B."/>
            <person name="Tu Z.J."/>
            <person name="Steffenson B.J."/>
            <person name="Salamov A."/>
            <person name="Sun H."/>
            <person name="Lowry S."/>
            <person name="LaButti K."/>
            <person name="Han J."/>
            <person name="Copeland A."/>
            <person name="Lindquist E."/>
            <person name="Barry K."/>
            <person name="Schmutz J."/>
            <person name="Baker S.E."/>
            <person name="Ciuffetti L.M."/>
            <person name="Grigoriev I.V."/>
            <person name="Zhong S."/>
            <person name="Turgeon B.G."/>
        </authorList>
    </citation>
    <scope>NUCLEOTIDE SEQUENCE [LARGE SCALE GENOMIC DNA]</scope>
    <source>
        <strain evidence="2 3">FI3</strain>
    </source>
</reference>
<dbReference type="InterPro" id="IPR003607">
    <property type="entry name" value="HD/PDEase_dom"/>
</dbReference>
<gene>
    <name evidence="2" type="ORF">COCVIDRAFT_110755</name>
</gene>
<proteinExistence type="predicted"/>
<evidence type="ECO:0000313" key="2">
    <source>
        <dbReference type="EMBL" id="EUN22685.1"/>
    </source>
</evidence>
<evidence type="ECO:0000259" key="1">
    <source>
        <dbReference type="PROSITE" id="PS51831"/>
    </source>
</evidence>
<dbReference type="NCBIfam" id="TIGR03401">
    <property type="entry name" value="cyanamide_fam"/>
    <property type="match status" value="1"/>
</dbReference>
<dbReference type="InterPro" id="IPR017771">
    <property type="entry name" value="Cyanamide_hydratase_HD"/>
</dbReference>
<dbReference type="CDD" id="cd00077">
    <property type="entry name" value="HDc"/>
    <property type="match status" value="1"/>
</dbReference>
<dbReference type="RefSeq" id="XP_014552259.1">
    <property type="nucleotide sequence ID" value="XM_014696773.1"/>
</dbReference>
<dbReference type="InterPro" id="IPR006674">
    <property type="entry name" value="HD_domain"/>
</dbReference>
<dbReference type="OrthoDB" id="409121at2759"/>
<feature type="domain" description="HD" evidence="1">
    <location>
        <begin position="67"/>
        <end position="176"/>
    </location>
</feature>
<dbReference type="AlphaFoldDB" id="W7E9R2"/>
<keyword evidence="3" id="KW-1185">Reference proteome</keyword>
<dbReference type="EMBL" id="KI968805">
    <property type="protein sequence ID" value="EUN22685.1"/>
    <property type="molecule type" value="Genomic_DNA"/>
</dbReference>
<dbReference type="PROSITE" id="PS51831">
    <property type="entry name" value="HD"/>
    <property type="match status" value="1"/>
</dbReference>
<organism evidence="2 3">
    <name type="scientific">Bipolaris victoriae (strain FI3)</name>
    <name type="common">Victoria blight of oats agent</name>
    <name type="synonym">Cochliobolus victoriae</name>
    <dbReference type="NCBI Taxonomy" id="930091"/>
    <lineage>
        <taxon>Eukaryota</taxon>
        <taxon>Fungi</taxon>
        <taxon>Dikarya</taxon>
        <taxon>Ascomycota</taxon>
        <taxon>Pezizomycotina</taxon>
        <taxon>Dothideomycetes</taxon>
        <taxon>Pleosporomycetidae</taxon>
        <taxon>Pleosporales</taxon>
        <taxon>Pleosporineae</taxon>
        <taxon>Pleosporaceae</taxon>
        <taxon>Bipolaris</taxon>
    </lineage>
</organism>
<dbReference type="SUPFAM" id="SSF109604">
    <property type="entry name" value="HD-domain/PDEase-like"/>
    <property type="match status" value="1"/>
</dbReference>
<evidence type="ECO:0000313" key="3">
    <source>
        <dbReference type="Proteomes" id="UP000054337"/>
    </source>
</evidence>
<dbReference type="HOGENOM" id="CLU_079935_0_0_1"/>
<sequence length="244" mass="27125">MSQPADHSAKTLESYGWTSVPHATSVLLKDVSPWDPAVHDVTDIQIPETELAKKVHDYAKKRLPDDVYNHSMRVYLYGASIARKHLPLFLPSLETYYLTRLLHDIGATPENLRATLLSFEFYGGYLALDILKGFGASKEQAESVAEAVIRHQDIGDVGTITTVGQLIQLATLFDNAGKNATLISKRTIESVVAAYPCNQWSSCFAHTIEEELTLKPWAHSSAIPNFAETVAENKLMEPWDDQVL</sequence>
<dbReference type="PANTHER" id="PTHR35569:SF1">
    <property type="entry name" value="CYANAMIDE HYDRATASE DDI2-RELATED"/>
    <property type="match status" value="1"/>
</dbReference>
<dbReference type="Gene3D" id="1.10.3210.10">
    <property type="entry name" value="Hypothetical protein af1432"/>
    <property type="match status" value="1"/>
</dbReference>
<dbReference type="Proteomes" id="UP000054337">
    <property type="component" value="Unassembled WGS sequence"/>
</dbReference>
<dbReference type="GeneID" id="26249844"/>